<evidence type="ECO:0000313" key="2">
    <source>
        <dbReference type="Proteomes" id="UP000243459"/>
    </source>
</evidence>
<dbReference type="EMBL" id="CM007384">
    <property type="protein sequence ID" value="ONK72424.1"/>
    <property type="molecule type" value="Genomic_DNA"/>
</dbReference>
<name>A0A5P1F2P0_ASPOF</name>
<organism evidence="1 2">
    <name type="scientific">Asparagus officinalis</name>
    <name type="common">Garden asparagus</name>
    <dbReference type="NCBI Taxonomy" id="4686"/>
    <lineage>
        <taxon>Eukaryota</taxon>
        <taxon>Viridiplantae</taxon>
        <taxon>Streptophyta</taxon>
        <taxon>Embryophyta</taxon>
        <taxon>Tracheophyta</taxon>
        <taxon>Spermatophyta</taxon>
        <taxon>Magnoliopsida</taxon>
        <taxon>Liliopsida</taxon>
        <taxon>Asparagales</taxon>
        <taxon>Asparagaceae</taxon>
        <taxon>Asparagoideae</taxon>
        <taxon>Asparagus</taxon>
    </lineage>
</organism>
<evidence type="ECO:0000313" key="1">
    <source>
        <dbReference type="EMBL" id="ONK72424.1"/>
    </source>
</evidence>
<proteinExistence type="predicted"/>
<reference evidence="2" key="1">
    <citation type="journal article" date="2017" name="Nat. Commun.">
        <title>The asparagus genome sheds light on the origin and evolution of a young Y chromosome.</title>
        <authorList>
            <person name="Harkess A."/>
            <person name="Zhou J."/>
            <person name="Xu C."/>
            <person name="Bowers J.E."/>
            <person name="Van der Hulst R."/>
            <person name="Ayyampalayam S."/>
            <person name="Mercati F."/>
            <person name="Riccardi P."/>
            <person name="McKain M.R."/>
            <person name="Kakrana A."/>
            <person name="Tang H."/>
            <person name="Ray J."/>
            <person name="Groenendijk J."/>
            <person name="Arikit S."/>
            <person name="Mathioni S.M."/>
            <person name="Nakano M."/>
            <person name="Shan H."/>
            <person name="Telgmann-Rauber A."/>
            <person name="Kanno A."/>
            <person name="Yue Z."/>
            <person name="Chen H."/>
            <person name="Li W."/>
            <person name="Chen Y."/>
            <person name="Xu X."/>
            <person name="Zhang Y."/>
            <person name="Luo S."/>
            <person name="Chen H."/>
            <person name="Gao J."/>
            <person name="Mao Z."/>
            <person name="Pires J.C."/>
            <person name="Luo M."/>
            <person name="Kudrna D."/>
            <person name="Wing R.A."/>
            <person name="Meyers B.C."/>
            <person name="Yi K."/>
            <person name="Kong H."/>
            <person name="Lavrijsen P."/>
            <person name="Sunseri F."/>
            <person name="Falavigna A."/>
            <person name="Ye Y."/>
            <person name="Leebens-Mack J.H."/>
            <person name="Chen G."/>
        </authorList>
    </citation>
    <scope>NUCLEOTIDE SEQUENCE [LARGE SCALE GENOMIC DNA]</scope>
    <source>
        <strain evidence="2">cv. DH0086</strain>
    </source>
</reference>
<accession>A0A5P1F2P0</accession>
<gene>
    <name evidence="1" type="ORF">A4U43_C04F19290</name>
</gene>
<dbReference type="Proteomes" id="UP000243459">
    <property type="component" value="Chromosome 4"/>
</dbReference>
<dbReference type="Gramene" id="ONK72424">
    <property type="protein sequence ID" value="ONK72424"/>
    <property type="gene ID" value="A4U43_C04F19290"/>
</dbReference>
<keyword evidence="2" id="KW-1185">Reference proteome</keyword>
<dbReference type="AlphaFoldDB" id="A0A5P1F2P0"/>
<protein>
    <submittedName>
        <fullName evidence="1">Uncharacterized protein</fullName>
    </submittedName>
</protein>
<sequence length="260" mass="28251">MLSSGGVVVGRSRGRLEETVTEGEENCSGREVVAMVMVVVGICTCREEGEILQVEEGRRSGRVGEETLRVEEGRRSGKAEEEILQVEVGRCSGKVEEAISSVEVGRCSGKVEEEISPVEVGRCRALSVEEEISSGWRGGWEEAEGSGYGGVRRFTGGGGEVLVVKVRRKRISRVEVWRCSGWRAEEISRVERGDGVVVRGWEGLYWVGRGGVVVGGGGDFTRWGGRCKLSMGEGRLHGGSGEVSVVGRRRLILPGWRREV</sequence>